<name>A0A315VIR7_GAMAF</name>
<feature type="compositionally biased region" description="Basic and acidic residues" evidence="2">
    <location>
        <begin position="596"/>
        <end position="616"/>
    </location>
</feature>
<dbReference type="PANTHER" id="PTHR12552">
    <property type="entry name" value="OLIGOPHRENIN 1"/>
    <property type="match status" value="1"/>
</dbReference>
<keyword evidence="1" id="KW-0343">GTPase activation</keyword>
<protein>
    <recommendedName>
        <fullName evidence="3">Rho-GAP domain-containing protein</fullName>
    </recommendedName>
</protein>
<dbReference type="InterPro" id="IPR000198">
    <property type="entry name" value="RhoGAP_dom"/>
</dbReference>
<feature type="compositionally biased region" description="Pro residues" evidence="2">
    <location>
        <begin position="669"/>
        <end position="682"/>
    </location>
</feature>
<dbReference type="GO" id="GO:0005096">
    <property type="term" value="F:GTPase activator activity"/>
    <property type="evidence" value="ECO:0007669"/>
    <property type="project" value="UniProtKB-KW"/>
</dbReference>
<dbReference type="GO" id="GO:0005737">
    <property type="term" value="C:cytoplasm"/>
    <property type="evidence" value="ECO:0007669"/>
    <property type="project" value="InterPro"/>
</dbReference>
<dbReference type="InterPro" id="IPR027267">
    <property type="entry name" value="AH/BAR_dom_sf"/>
</dbReference>
<dbReference type="SUPFAM" id="SSF103657">
    <property type="entry name" value="BAR/IMD domain-like"/>
    <property type="match status" value="1"/>
</dbReference>
<feature type="domain" description="Rho-GAP" evidence="3">
    <location>
        <begin position="317"/>
        <end position="501"/>
    </location>
</feature>
<dbReference type="STRING" id="33528.ENSGAFP00000010022"/>
<keyword evidence="5" id="KW-1185">Reference proteome</keyword>
<dbReference type="FunFam" id="1.20.1270.60:FF:000001">
    <property type="entry name" value="Rho GTPase-activating protein 26"/>
    <property type="match status" value="1"/>
</dbReference>
<dbReference type="Pfam" id="PF16746">
    <property type="entry name" value="BAR_3"/>
    <property type="match status" value="1"/>
</dbReference>
<dbReference type="SMART" id="SM00324">
    <property type="entry name" value="RhoGAP"/>
    <property type="match status" value="1"/>
</dbReference>
<dbReference type="Gene3D" id="1.10.555.10">
    <property type="entry name" value="Rho GTPase activation protein"/>
    <property type="match status" value="1"/>
</dbReference>
<dbReference type="InterPro" id="IPR008936">
    <property type="entry name" value="Rho_GTPase_activation_prot"/>
</dbReference>
<comment type="caution">
    <text evidence="4">The sequence shown here is derived from an EMBL/GenBank/DDBJ whole genome shotgun (WGS) entry which is preliminary data.</text>
</comment>
<sequence length="700" mass="79671">MGHPPLEFSECYKDSPDFRETLKCYELELDRTSKFLKELIKDGNSVITAIKGYSLAVQKFSQTLSAFQFDFIGDSLTDDEINIAESFQEFAGLLQEVERDRMMLVQNASNLLIRPLEKFRKEQIGATKEKKKKFEKEGEKYYSLLDKHLNLSAKKKESQLQEADDLLDRERVNFYESSVEYVYQIHQVQDRKKFDVVEPVLAFLHSILTLNNLTVEMTQDFMPYKQELQLSLQNSRNHYESTCEELEELMKRMKHPSQISKMQSFLPMEGYLYCQEKRTNAPVTFQALSEGDRKLWMEAMDGKEPIYHSPIHKQAEMELNETGFKFVRKCFNYIETKAATQEGVYRTVGSNIQVQKLLNAFFDPSNPGNVDLNSSDWDDKTITSALKFYLRNLSEPLMTYDLHGELMSAAKSDNLDFRLSEIHSLIYKLPEKNREMLEMLIRHLVNVCSHSDENLMTPSNMAVIFGPTLMRAKEETVAAMLDIKFQNIVVEIMIEDYKKIFTCMPEDSAFPPVPPPRITARKRQPITISKRPARVFHPLSHEHVRDAENGQKDTSVVDGDVSASPKPIKPTKPMSCAPLAPREPPSWQAGICRPAGRQDRPPDSDAEKLSDARPKPDSSPAANGDSGVFVSRVPSFQRQKASPKGTPASREGHYDGVTKTKSAEKHPICRPPIRPPEPPSRCPAPQKLPVAASCEGTPTS</sequence>
<dbReference type="Pfam" id="PF00620">
    <property type="entry name" value="RhoGAP"/>
    <property type="match status" value="1"/>
</dbReference>
<dbReference type="GO" id="GO:0007165">
    <property type="term" value="P:signal transduction"/>
    <property type="evidence" value="ECO:0007669"/>
    <property type="project" value="InterPro"/>
</dbReference>
<dbReference type="AlphaFoldDB" id="A0A315VIR7"/>
<organism evidence="4 5">
    <name type="scientific">Gambusia affinis</name>
    <name type="common">Western mosquitofish</name>
    <name type="synonym">Heterandria affinis</name>
    <dbReference type="NCBI Taxonomy" id="33528"/>
    <lineage>
        <taxon>Eukaryota</taxon>
        <taxon>Metazoa</taxon>
        <taxon>Chordata</taxon>
        <taxon>Craniata</taxon>
        <taxon>Vertebrata</taxon>
        <taxon>Euteleostomi</taxon>
        <taxon>Actinopterygii</taxon>
        <taxon>Neopterygii</taxon>
        <taxon>Teleostei</taxon>
        <taxon>Neoteleostei</taxon>
        <taxon>Acanthomorphata</taxon>
        <taxon>Ovalentaria</taxon>
        <taxon>Atherinomorphae</taxon>
        <taxon>Cyprinodontiformes</taxon>
        <taxon>Poeciliidae</taxon>
        <taxon>Poeciliinae</taxon>
        <taxon>Gambusia</taxon>
    </lineage>
</organism>
<dbReference type="SUPFAM" id="SSF48350">
    <property type="entry name" value="GTPase activation domain, GAP"/>
    <property type="match status" value="1"/>
</dbReference>
<evidence type="ECO:0000313" key="4">
    <source>
        <dbReference type="EMBL" id="PWA22836.1"/>
    </source>
</evidence>
<dbReference type="FunFam" id="1.10.555.10:FF:000008">
    <property type="entry name" value="Rho GTPase-activating protein 42"/>
    <property type="match status" value="1"/>
</dbReference>
<dbReference type="EMBL" id="NHOQ01001678">
    <property type="protein sequence ID" value="PWA22836.1"/>
    <property type="molecule type" value="Genomic_DNA"/>
</dbReference>
<feature type="compositionally biased region" description="Basic and acidic residues" evidence="2">
    <location>
        <begin position="650"/>
        <end position="667"/>
    </location>
</feature>
<dbReference type="InterPro" id="IPR047234">
    <property type="entry name" value="GRAF_fam"/>
</dbReference>
<dbReference type="PANTHER" id="PTHR12552:SF2">
    <property type="entry name" value="OLIGOPHRENIN-1"/>
    <property type="match status" value="1"/>
</dbReference>
<evidence type="ECO:0000313" key="5">
    <source>
        <dbReference type="Proteomes" id="UP000250572"/>
    </source>
</evidence>
<dbReference type="Gene3D" id="1.20.1270.60">
    <property type="entry name" value="Arfaptin homology (AH) domain/BAR domain"/>
    <property type="match status" value="1"/>
</dbReference>
<feature type="compositionally biased region" description="Basic and acidic residues" evidence="2">
    <location>
        <begin position="539"/>
        <end position="551"/>
    </location>
</feature>
<feature type="region of interest" description="Disordered" evidence="2">
    <location>
        <begin position="529"/>
        <end position="700"/>
    </location>
</feature>
<gene>
    <name evidence="4" type="ORF">CCH79_00002076</name>
</gene>
<evidence type="ECO:0000259" key="3">
    <source>
        <dbReference type="PROSITE" id="PS50238"/>
    </source>
</evidence>
<evidence type="ECO:0000256" key="2">
    <source>
        <dbReference type="SAM" id="MobiDB-lite"/>
    </source>
</evidence>
<dbReference type="PROSITE" id="PS50238">
    <property type="entry name" value="RHOGAP"/>
    <property type="match status" value="1"/>
</dbReference>
<dbReference type="InterPro" id="IPR004148">
    <property type="entry name" value="BAR_dom"/>
</dbReference>
<reference evidence="4 5" key="1">
    <citation type="journal article" date="2018" name="G3 (Bethesda)">
        <title>A High-Quality Reference Genome for the Invasive Mosquitofish Gambusia affinis Using a Chicago Library.</title>
        <authorList>
            <person name="Hoffberg S.L."/>
            <person name="Troendle N.J."/>
            <person name="Glenn T.C."/>
            <person name="Mahmud O."/>
            <person name="Louha S."/>
            <person name="Chalopin D."/>
            <person name="Bennetzen J.L."/>
            <person name="Mauricio R."/>
        </authorList>
    </citation>
    <scope>NUCLEOTIDE SEQUENCE [LARGE SCALE GENOMIC DNA]</scope>
    <source>
        <strain evidence="4">NE01/NJP1002.9</strain>
        <tissue evidence="4">Muscle</tissue>
    </source>
</reference>
<dbReference type="Proteomes" id="UP000250572">
    <property type="component" value="Unassembled WGS sequence"/>
</dbReference>
<proteinExistence type="predicted"/>
<accession>A0A315VIR7</accession>
<evidence type="ECO:0000256" key="1">
    <source>
        <dbReference type="ARBA" id="ARBA00022468"/>
    </source>
</evidence>